<keyword evidence="7 14" id="KW-0418">Kinase</keyword>
<dbReference type="SUPFAM" id="SSF158472">
    <property type="entry name" value="HAMP domain-like"/>
    <property type="match status" value="1"/>
</dbReference>
<evidence type="ECO:0000256" key="6">
    <source>
        <dbReference type="ARBA" id="ARBA00022692"/>
    </source>
</evidence>
<keyword evidence="8 11" id="KW-1133">Transmembrane helix</keyword>
<name>A0A3L7ACL5_9MICO</name>
<evidence type="ECO:0000256" key="7">
    <source>
        <dbReference type="ARBA" id="ARBA00022777"/>
    </source>
</evidence>
<feature type="domain" description="HAMP" evidence="13">
    <location>
        <begin position="177"/>
        <end position="230"/>
    </location>
</feature>
<evidence type="ECO:0000259" key="12">
    <source>
        <dbReference type="PROSITE" id="PS50109"/>
    </source>
</evidence>
<evidence type="ECO:0000256" key="1">
    <source>
        <dbReference type="ARBA" id="ARBA00000085"/>
    </source>
</evidence>
<dbReference type="InterPro" id="IPR050428">
    <property type="entry name" value="TCS_sensor_his_kinase"/>
</dbReference>
<dbReference type="PANTHER" id="PTHR45436:SF8">
    <property type="entry name" value="HISTIDINE KINASE"/>
    <property type="match status" value="1"/>
</dbReference>
<keyword evidence="11" id="KW-0472">Membrane</keyword>
<keyword evidence="9" id="KW-0902">Two-component regulatory system</keyword>
<keyword evidence="6 11" id="KW-0812">Transmembrane</keyword>
<dbReference type="Gene3D" id="3.30.565.10">
    <property type="entry name" value="Histidine kinase-like ATPase, C-terminal domain"/>
    <property type="match status" value="1"/>
</dbReference>
<evidence type="ECO:0000256" key="10">
    <source>
        <dbReference type="SAM" id="MobiDB-lite"/>
    </source>
</evidence>
<accession>A0A3L7ACL5</accession>
<dbReference type="OrthoDB" id="9786919at2"/>
<dbReference type="Gene3D" id="6.10.340.10">
    <property type="match status" value="1"/>
</dbReference>
<sequence>MPTPLPIRSRSRSVRCGESSANPGSFAPCPAWAMPSRRRNPNMRLPSRPVSGRRFRLTIRTRLALTYSAVLTVSGVLMLGVMYVVLGLLPSYAFAVVPGVPANTSLAPVTPTQPLVSETQSPTVGTVDNGVVANNLGTPSLLVSSREDLQRLFVIAAIGILLALVVGGAWLGWYLAGRMLRPLRDIGRATTLAARGNLDHRLAFTGPEDEITDLADSFDRMMGELETSFGAQRRFAANASHELRTPLATTRAMLDVALGAAGTGTGGTAGASVPAASQTVLLDRLRTMNERSIATVDALMDLAEIETGTDEPALLRLDQTIAQVVEECTDEARAHDITVAQDLIPTHIREDPRFVQLLAVNLVHNAIRHNHDAGRVWVSVQSAEPGTATLCVENTGTVIDEAQITLLREPFSRAAGRARGGDTPGRGLGLSIVSAIAERCGSHLELTARPGGGLIASVTFRTVGGNHSGG</sequence>
<dbReference type="SMART" id="SM00387">
    <property type="entry name" value="HATPase_c"/>
    <property type="match status" value="1"/>
</dbReference>
<feature type="domain" description="Histidine kinase" evidence="12">
    <location>
        <begin position="238"/>
        <end position="464"/>
    </location>
</feature>
<evidence type="ECO:0000256" key="3">
    <source>
        <dbReference type="ARBA" id="ARBA00012438"/>
    </source>
</evidence>
<dbReference type="GO" id="GO:0000155">
    <property type="term" value="F:phosphorelay sensor kinase activity"/>
    <property type="evidence" value="ECO:0007669"/>
    <property type="project" value="InterPro"/>
</dbReference>
<evidence type="ECO:0000313" key="14">
    <source>
        <dbReference type="EMBL" id="RLP77967.1"/>
    </source>
</evidence>
<evidence type="ECO:0000256" key="9">
    <source>
        <dbReference type="ARBA" id="ARBA00023012"/>
    </source>
</evidence>
<dbReference type="CDD" id="cd06225">
    <property type="entry name" value="HAMP"/>
    <property type="match status" value="1"/>
</dbReference>
<gene>
    <name evidence="14" type="ORF">D9V32_01150</name>
</gene>
<dbReference type="EC" id="2.7.13.3" evidence="3"/>
<dbReference type="InterPro" id="IPR003594">
    <property type="entry name" value="HATPase_dom"/>
</dbReference>
<comment type="subcellular location">
    <subcellularLocation>
        <location evidence="2">Cell membrane</location>
    </subcellularLocation>
</comment>
<dbReference type="AlphaFoldDB" id="A0A3L7ACL5"/>
<dbReference type="Proteomes" id="UP000272503">
    <property type="component" value="Unassembled WGS sequence"/>
</dbReference>
<evidence type="ECO:0000313" key="15">
    <source>
        <dbReference type="Proteomes" id="UP000272503"/>
    </source>
</evidence>
<dbReference type="SMART" id="SM00388">
    <property type="entry name" value="HisKA"/>
    <property type="match status" value="1"/>
</dbReference>
<dbReference type="SUPFAM" id="SSF47384">
    <property type="entry name" value="Homodimeric domain of signal transducing histidine kinase"/>
    <property type="match status" value="1"/>
</dbReference>
<dbReference type="PANTHER" id="PTHR45436">
    <property type="entry name" value="SENSOR HISTIDINE KINASE YKOH"/>
    <property type="match status" value="1"/>
</dbReference>
<keyword evidence="15" id="KW-1185">Reference proteome</keyword>
<evidence type="ECO:0000256" key="11">
    <source>
        <dbReference type="SAM" id="Phobius"/>
    </source>
</evidence>
<dbReference type="EMBL" id="RCUX01000001">
    <property type="protein sequence ID" value="RLP77967.1"/>
    <property type="molecule type" value="Genomic_DNA"/>
</dbReference>
<keyword evidence="5" id="KW-0808">Transferase</keyword>
<dbReference type="GO" id="GO:0005886">
    <property type="term" value="C:plasma membrane"/>
    <property type="evidence" value="ECO:0007669"/>
    <property type="project" value="UniProtKB-SubCell"/>
</dbReference>
<evidence type="ECO:0000256" key="5">
    <source>
        <dbReference type="ARBA" id="ARBA00022679"/>
    </source>
</evidence>
<evidence type="ECO:0000256" key="2">
    <source>
        <dbReference type="ARBA" id="ARBA00004236"/>
    </source>
</evidence>
<organism evidence="14 15">
    <name type="scientific">Mycetocola tolaasinivorans</name>
    <dbReference type="NCBI Taxonomy" id="76635"/>
    <lineage>
        <taxon>Bacteria</taxon>
        <taxon>Bacillati</taxon>
        <taxon>Actinomycetota</taxon>
        <taxon>Actinomycetes</taxon>
        <taxon>Micrococcales</taxon>
        <taxon>Microbacteriaceae</taxon>
        <taxon>Mycetocola</taxon>
    </lineage>
</organism>
<dbReference type="InterPro" id="IPR003661">
    <property type="entry name" value="HisK_dim/P_dom"/>
</dbReference>
<dbReference type="SUPFAM" id="SSF55874">
    <property type="entry name" value="ATPase domain of HSP90 chaperone/DNA topoisomerase II/histidine kinase"/>
    <property type="match status" value="1"/>
</dbReference>
<feature type="transmembrane region" description="Helical" evidence="11">
    <location>
        <begin position="63"/>
        <end position="86"/>
    </location>
</feature>
<comment type="catalytic activity">
    <reaction evidence="1">
        <text>ATP + protein L-histidine = ADP + protein N-phospho-L-histidine.</text>
        <dbReference type="EC" id="2.7.13.3"/>
    </reaction>
</comment>
<comment type="caution">
    <text evidence="14">The sequence shown here is derived from an EMBL/GenBank/DDBJ whole genome shotgun (WGS) entry which is preliminary data.</text>
</comment>
<dbReference type="CDD" id="cd00082">
    <property type="entry name" value="HisKA"/>
    <property type="match status" value="1"/>
</dbReference>
<evidence type="ECO:0000256" key="4">
    <source>
        <dbReference type="ARBA" id="ARBA00022553"/>
    </source>
</evidence>
<dbReference type="Pfam" id="PF00512">
    <property type="entry name" value="HisKA"/>
    <property type="match status" value="1"/>
</dbReference>
<dbReference type="PROSITE" id="PS50109">
    <property type="entry name" value="HIS_KIN"/>
    <property type="match status" value="1"/>
</dbReference>
<dbReference type="Pfam" id="PF00672">
    <property type="entry name" value="HAMP"/>
    <property type="match status" value="1"/>
</dbReference>
<dbReference type="Gene3D" id="1.10.287.130">
    <property type="match status" value="1"/>
</dbReference>
<reference evidence="14 15" key="1">
    <citation type="submission" date="2018-10" db="EMBL/GenBank/DDBJ databases">
        <authorList>
            <person name="Li J."/>
        </authorList>
    </citation>
    <scope>NUCLEOTIDE SEQUENCE [LARGE SCALE GENOMIC DNA]</scope>
    <source>
        <strain evidence="14 15">IF 016277</strain>
    </source>
</reference>
<feature type="region of interest" description="Disordered" evidence="10">
    <location>
        <begin position="1"/>
        <end position="23"/>
    </location>
</feature>
<dbReference type="InterPro" id="IPR003660">
    <property type="entry name" value="HAMP_dom"/>
</dbReference>
<proteinExistence type="predicted"/>
<dbReference type="InterPro" id="IPR036890">
    <property type="entry name" value="HATPase_C_sf"/>
</dbReference>
<dbReference type="InterPro" id="IPR036097">
    <property type="entry name" value="HisK_dim/P_sf"/>
</dbReference>
<feature type="transmembrane region" description="Helical" evidence="11">
    <location>
        <begin position="152"/>
        <end position="176"/>
    </location>
</feature>
<protein>
    <recommendedName>
        <fullName evidence="3">histidine kinase</fullName>
        <ecNumber evidence="3">2.7.13.3</ecNumber>
    </recommendedName>
</protein>
<evidence type="ECO:0000259" key="13">
    <source>
        <dbReference type="PROSITE" id="PS50885"/>
    </source>
</evidence>
<dbReference type="SMART" id="SM00304">
    <property type="entry name" value="HAMP"/>
    <property type="match status" value="1"/>
</dbReference>
<dbReference type="Pfam" id="PF02518">
    <property type="entry name" value="HATPase_c"/>
    <property type="match status" value="1"/>
</dbReference>
<keyword evidence="4" id="KW-0597">Phosphoprotein</keyword>
<dbReference type="InterPro" id="IPR005467">
    <property type="entry name" value="His_kinase_dom"/>
</dbReference>
<evidence type="ECO:0000256" key="8">
    <source>
        <dbReference type="ARBA" id="ARBA00022989"/>
    </source>
</evidence>
<dbReference type="PROSITE" id="PS50885">
    <property type="entry name" value="HAMP"/>
    <property type="match status" value="1"/>
</dbReference>